<name>A0AAV1Y7Z5_LUPLU</name>
<organism evidence="2 3">
    <name type="scientific">Lupinus luteus</name>
    <name type="common">European yellow lupine</name>
    <dbReference type="NCBI Taxonomy" id="3873"/>
    <lineage>
        <taxon>Eukaryota</taxon>
        <taxon>Viridiplantae</taxon>
        <taxon>Streptophyta</taxon>
        <taxon>Embryophyta</taxon>
        <taxon>Tracheophyta</taxon>
        <taxon>Spermatophyta</taxon>
        <taxon>Magnoliopsida</taxon>
        <taxon>eudicotyledons</taxon>
        <taxon>Gunneridae</taxon>
        <taxon>Pentapetalae</taxon>
        <taxon>rosids</taxon>
        <taxon>fabids</taxon>
        <taxon>Fabales</taxon>
        <taxon>Fabaceae</taxon>
        <taxon>Papilionoideae</taxon>
        <taxon>50 kb inversion clade</taxon>
        <taxon>genistoids sensu lato</taxon>
        <taxon>core genistoids</taxon>
        <taxon>Genisteae</taxon>
        <taxon>Lupinus</taxon>
    </lineage>
</organism>
<dbReference type="Proteomes" id="UP001497480">
    <property type="component" value="Unassembled WGS sequence"/>
</dbReference>
<dbReference type="EMBL" id="CAXHTB010000022">
    <property type="protein sequence ID" value="CAL0329679.1"/>
    <property type="molecule type" value="Genomic_DNA"/>
</dbReference>
<accession>A0AAV1Y7Z5</accession>
<feature type="region of interest" description="Disordered" evidence="1">
    <location>
        <begin position="44"/>
        <end position="66"/>
    </location>
</feature>
<dbReference type="AlphaFoldDB" id="A0AAV1Y7Z5"/>
<evidence type="ECO:0000313" key="2">
    <source>
        <dbReference type="EMBL" id="CAL0329679.1"/>
    </source>
</evidence>
<reference evidence="2 3" key="1">
    <citation type="submission" date="2024-03" db="EMBL/GenBank/DDBJ databases">
        <authorList>
            <person name="Martinez-Hernandez J."/>
        </authorList>
    </citation>
    <scope>NUCLEOTIDE SEQUENCE [LARGE SCALE GENOMIC DNA]</scope>
</reference>
<evidence type="ECO:0000313" key="3">
    <source>
        <dbReference type="Proteomes" id="UP001497480"/>
    </source>
</evidence>
<keyword evidence="3" id="KW-1185">Reference proteome</keyword>
<sequence length="88" mass="10209">MNTLTVSLITPQSRHATFQTHESIDHATHKLKYSMKYFIPPKGSLPRLEPRNSRTNSHHSHESLSLSYSNMRARVLQLRPMQLLLEIT</sequence>
<gene>
    <name evidence="2" type="ORF">LLUT_LOCUS30739</name>
</gene>
<evidence type="ECO:0000256" key="1">
    <source>
        <dbReference type="SAM" id="MobiDB-lite"/>
    </source>
</evidence>
<protein>
    <submittedName>
        <fullName evidence="2">Uncharacterized protein</fullName>
    </submittedName>
</protein>
<proteinExistence type="predicted"/>
<comment type="caution">
    <text evidence="2">The sequence shown here is derived from an EMBL/GenBank/DDBJ whole genome shotgun (WGS) entry which is preliminary data.</text>
</comment>